<dbReference type="STRING" id="405948.SACE_0043"/>
<dbReference type="SUPFAM" id="SSF48295">
    <property type="entry name" value="TrpR-like"/>
    <property type="match status" value="1"/>
</dbReference>
<keyword evidence="3" id="KW-1185">Reference proteome</keyword>
<dbReference type="KEGG" id="sen:SACE_0043"/>
<dbReference type="Pfam" id="PF13518">
    <property type="entry name" value="HTH_28"/>
    <property type="match status" value="1"/>
</dbReference>
<dbReference type="HOGENOM" id="CLU_2071431_0_0_11"/>
<dbReference type="InterPro" id="IPR055247">
    <property type="entry name" value="InsJ-like_HTH"/>
</dbReference>
<dbReference type="Gene3D" id="1.10.10.10">
    <property type="entry name" value="Winged helix-like DNA-binding domain superfamily/Winged helix DNA-binding domain"/>
    <property type="match status" value="1"/>
</dbReference>
<accession>A4F5S2</accession>
<dbReference type="GO" id="GO:0043565">
    <property type="term" value="F:sequence-specific DNA binding"/>
    <property type="evidence" value="ECO:0007669"/>
    <property type="project" value="InterPro"/>
</dbReference>
<evidence type="ECO:0000313" key="3">
    <source>
        <dbReference type="Proteomes" id="UP000006728"/>
    </source>
</evidence>
<evidence type="ECO:0000313" key="2">
    <source>
        <dbReference type="EMBL" id="CAL99396.1"/>
    </source>
</evidence>
<evidence type="ECO:0000259" key="1">
    <source>
        <dbReference type="Pfam" id="PF13518"/>
    </source>
</evidence>
<organism evidence="2 3">
    <name type="scientific">Saccharopolyspora erythraea (strain ATCC 11635 / DSM 40517 / JCM 4748 / NBRC 13426 / NCIMB 8594 / NRRL 2338)</name>
    <dbReference type="NCBI Taxonomy" id="405948"/>
    <lineage>
        <taxon>Bacteria</taxon>
        <taxon>Bacillati</taxon>
        <taxon>Actinomycetota</taxon>
        <taxon>Actinomycetes</taxon>
        <taxon>Pseudonocardiales</taxon>
        <taxon>Pseudonocardiaceae</taxon>
        <taxon>Saccharopolyspora</taxon>
    </lineage>
</organism>
<dbReference type="Proteomes" id="UP000006728">
    <property type="component" value="Chromosome"/>
</dbReference>
<dbReference type="eggNOG" id="COG2963">
    <property type="taxonomic scope" value="Bacteria"/>
</dbReference>
<feature type="domain" description="Insertion element IS150 protein InsJ-like helix-turn-helix" evidence="1">
    <location>
        <begin position="11"/>
        <end position="63"/>
    </location>
</feature>
<dbReference type="InterPro" id="IPR010921">
    <property type="entry name" value="Trp_repressor/repl_initiator"/>
</dbReference>
<protein>
    <recommendedName>
        <fullName evidence="1">Insertion element IS150 protein InsJ-like helix-turn-helix domain-containing protein</fullName>
    </recommendedName>
</protein>
<dbReference type="InterPro" id="IPR036388">
    <property type="entry name" value="WH-like_DNA-bd_sf"/>
</dbReference>
<gene>
    <name evidence="2" type="ordered locus">SACE_0043</name>
</gene>
<name>A4F5S2_SACEN</name>
<dbReference type="AlphaFoldDB" id="A4F5S2"/>
<sequence>MKPKQSFSFEFKLEVVRRFLDGEATTAELAREYALSSPKLVETWVRKYRREGEDALRPKRRGRPEPVKWFVYRTLGGSVEVGVEAVGEVQGECAEGLFPALDGGAFDQACGGVALVGG</sequence>
<reference evidence="2 3" key="1">
    <citation type="journal article" date="2007" name="Nat. Biotechnol.">
        <title>Complete genome sequence of the erythromycin-producing bacterium Saccharopolyspora erythraea NRRL23338.</title>
        <authorList>
            <person name="Oliynyk M."/>
            <person name="Samborskyy M."/>
            <person name="Lester J.B."/>
            <person name="Mironenko T."/>
            <person name="Scott N."/>
            <person name="Dickens S."/>
            <person name="Haydock S.F."/>
            <person name="Leadlay P.F."/>
        </authorList>
    </citation>
    <scope>NUCLEOTIDE SEQUENCE [LARGE SCALE GENOMIC DNA]</scope>
    <source>
        <strain evidence="3">ATCC 11635 / DSM 40517 / JCM 4748 / NBRC 13426 / NCIMB 8594 / NRRL 2338</strain>
    </source>
</reference>
<dbReference type="EMBL" id="AM420293">
    <property type="protein sequence ID" value="CAL99396.1"/>
    <property type="molecule type" value="Genomic_DNA"/>
</dbReference>
<proteinExistence type="predicted"/>